<dbReference type="AlphaFoldDB" id="A0A0S4UL25"/>
<evidence type="ECO:0000313" key="4">
    <source>
        <dbReference type="EMBL" id="CUV64179.1"/>
    </source>
</evidence>
<accession>A0A0S4UL25</accession>
<sequence>MTRLSWRDIFVDGAILEGIPLAQQWPHTLGGRLRLIGASAFGDLFFERPDGSVEKLDVLEGGVRKISSSFQEFGSLMNNPTWQAESLLTEGVALLLERGVHREDAQFFAFAPHPVLANKILWDRVMPMDAVVWHSICAQLLDRPA</sequence>
<name>A0A0S4UL25_RALSL</name>
<evidence type="ECO:0008006" key="5">
    <source>
        <dbReference type="Google" id="ProtNLM"/>
    </source>
</evidence>
<reference evidence="1" key="1">
    <citation type="submission" date="2015-10" db="EMBL/GenBank/DDBJ databases">
        <authorList>
            <person name="Gilbert D.G."/>
        </authorList>
    </citation>
    <scope>NUCLEOTIDE SEQUENCE</scope>
    <source>
        <strain evidence="1">Phyl III-seqv23</strain>
    </source>
</reference>
<organism evidence="1">
    <name type="scientific">Ralstonia solanacearum</name>
    <name type="common">Pseudomonas solanacearum</name>
    <dbReference type="NCBI Taxonomy" id="305"/>
    <lineage>
        <taxon>Bacteria</taxon>
        <taxon>Pseudomonadati</taxon>
        <taxon>Pseudomonadota</taxon>
        <taxon>Betaproteobacteria</taxon>
        <taxon>Burkholderiales</taxon>
        <taxon>Burkholderiaceae</taxon>
        <taxon>Ralstonia</taxon>
        <taxon>Ralstonia solanacearum species complex</taxon>
    </lineage>
</organism>
<dbReference type="EMBL" id="LN899825">
    <property type="protein sequence ID" value="CUV36800.1"/>
    <property type="molecule type" value="Genomic_DNA"/>
</dbReference>
<protein>
    <recommendedName>
        <fullName evidence="5">T6SS immunity protein Tdi1 C-terminal domain-containing protein</fullName>
    </recommendedName>
</protein>
<evidence type="ECO:0000313" key="2">
    <source>
        <dbReference type="EMBL" id="CUV36800.1"/>
    </source>
</evidence>
<dbReference type="EMBL" id="LN899823">
    <property type="protein sequence ID" value="CUV22913.1"/>
    <property type="molecule type" value="Genomic_DNA"/>
</dbReference>
<dbReference type="EMBL" id="LN899822">
    <property type="protein sequence ID" value="CUV64179.1"/>
    <property type="molecule type" value="Genomic_DNA"/>
</dbReference>
<proteinExistence type="predicted"/>
<evidence type="ECO:0000313" key="3">
    <source>
        <dbReference type="EMBL" id="CUV40624.1"/>
    </source>
</evidence>
<dbReference type="EMBL" id="LN899826">
    <property type="protein sequence ID" value="CUV40624.1"/>
    <property type="molecule type" value="Genomic_DNA"/>
</dbReference>
<gene>
    <name evidence="4" type="ORF">RD1301_v1_5150005</name>
    <name evidence="1" type="ORF">RUN1744_v1_280012</name>
    <name evidence="2" type="ORF">TD1301_v1_2430005</name>
    <name evidence="3" type="ORF">TF3108_v1_530005</name>
</gene>
<evidence type="ECO:0000313" key="1">
    <source>
        <dbReference type="EMBL" id="CUV22913.1"/>
    </source>
</evidence>